<dbReference type="Pfam" id="PF07085">
    <property type="entry name" value="DRTGG"/>
    <property type="match status" value="1"/>
</dbReference>
<dbReference type="InterPro" id="IPR004097">
    <property type="entry name" value="DHHA2"/>
</dbReference>
<evidence type="ECO:0000313" key="10">
    <source>
        <dbReference type="EMBL" id="RGB75301.1"/>
    </source>
</evidence>
<evidence type="ECO:0000256" key="4">
    <source>
        <dbReference type="ARBA" id="ARBA00022801"/>
    </source>
</evidence>
<dbReference type="Pfam" id="PF01368">
    <property type="entry name" value="DHH"/>
    <property type="match status" value="1"/>
</dbReference>
<reference evidence="10 11" key="1">
    <citation type="submission" date="2018-08" db="EMBL/GenBank/DDBJ databases">
        <title>A genome reference for cultivated species of the human gut microbiota.</title>
        <authorList>
            <person name="Zou Y."/>
            <person name="Xue W."/>
            <person name="Luo G."/>
        </authorList>
    </citation>
    <scope>NUCLEOTIDE SEQUENCE [LARGE SCALE GENOMIC DNA]</scope>
    <source>
        <strain evidence="10 11">OF01-3</strain>
    </source>
</reference>
<evidence type="ECO:0000256" key="3">
    <source>
        <dbReference type="ARBA" id="ARBA00022723"/>
    </source>
</evidence>
<dbReference type="InterPro" id="IPR001667">
    <property type="entry name" value="DDH_dom"/>
</dbReference>
<dbReference type="SUPFAM" id="SSF75138">
    <property type="entry name" value="HprK N-terminal domain-like"/>
    <property type="match status" value="1"/>
</dbReference>
<dbReference type="GO" id="GO:0046872">
    <property type="term" value="F:metal ion binding"/>
    <property type="evidence" value="ECO:0007669"/>
    <property type="project" value="UniProtKB-KW"/>
</dbReference>
<comment type="catalytic activity">
    <reaction evidence="7">
        <text>diphosphate + H2O = 2 phosphate + H(+)</text>
        <dbReference type="Rhea" id="RHEA:24576"/>
        <dbReference type="ChEBI" id="CHEBI:15377"/>
        <dbReference type="ChEBI" id="CHEBI:15378"/>
        <dbReference type="ChEBI" id="CHEBI:33019"/>
        <dbReference type="ChEBI" id="CHEBI:43474"/>
        <dbReference type="EC" id="3.6.1.1"/>
    </reaction>
</comment>
<dbReference type="SMART" id="SM01131">
    <property type="entry name" value="DHHA2"/>
    <property type="match status" value="1"/>
</dbReference>
<keyword evidence="5" id="KW-0464">Manganese</keyword>
<dbReference type="SUPFAM" id="SSF54631">
    <property type="entry name" value="CBS-domain pair"/>
    <property type="match status" value="1"/>
</dbReference>
<sequence>MKDTVYITGHKNPDTDSIVAAITYANLKNRQGDVNAIPVRLGKLNPETKFVLDYFGVKAPSVKESMILQVRDINYDKAYAIDPSIPVRTAWDIFQEGVTHSLSVVNSEGKIIGIASLSNITKAYMDVWDDRIIGRSETPIENIIDVLSAKVYNLPENPRKYDGKITVMAMNDGSDEFDGYFSEGDIVVLGNRTDYLEYLITRKVSLIILTNGSRIEDELITYAKENNVTILSTEYNTFMTSRLLPMTIPVSSVMSTEDLVYFSTTDTIDSVRETMSKSRFRSYPVVDENKKLVGSISRYHLISSGMKKLILVDHNEKNQSIDDIDQAEIVEIIDHHRVANISTTSPLFFRAEPVGSTATIISEMYLESGLRPSKEIAGLLCAAIISDTLLFRSPTTTDVDRRVLDRMSKIADLDVEDFANKMFKAGTSLKEKSSLDIVEGDVKTFTIGEEVIRVGQVMTMNPEELEPLREEITQLMQEKINKKGETTFVLVLTDIFNETSELLVVGDHLEDIEEEFGNKVKNGTISAPGVLSRKKQVMPRLTNAFLKTNN</sequence>
<dbReference type="NCBIfam" id="NF011441">
    <property type="entry name" value="PRK14869.1-3"/>
    <property type="match status" value="1"/>
</dbReference>
<dbReference type="PROSITE" id="PS51371">
    <property type="entry name" value="CBS"/>
    <property type="match status" value="2"/>
</dbReference>
<dbReference type="InterPro" id="IPR000644">
    <property type="entry name" value="CBS_dom"/>
</dbReference>
<dbReference type="GO" id="GO:0004427">
    <property type="term" value="F:inorganic diphosphate phosphatase activity"/>
    <property type="evidence" value="ECO:0007669"/>
    <property type="project" value="UniProtKB-EC"/>
</dbReference>
<name>A0A3E2THV4_9FIRM</name>
<dbReference type="AlphaFoldDB" id="A0A3E2THV4"/>
<evidence type="ECO:0000256" key="5">
    <source>
        <dbReference type="ARBA" id="ARBA00023211"/>
    </source>
</evidence>
<dbReference type="NCBIfam" id="NF011443">
    <property type="entry name" value="PRK14869.1-5"/>
    <property type="match status" value="1"/>
</dbReference>
<evidence type="ECO:0000256" key="2">
    <source>
        <dbReference type="ARBA" id="ARBA00012146"/>
    </source>
</evidence>
<keyword evidence="3" id="KW-0479">Metal-binding</keyword>
<dbReference type="Proteomes" id="UP000261011">
    <property type="component" value="Unassembled WGS sequence"/>
</dbReference>
<dbReference type="InterPro" id="IPR038222">
    <property type="entry name" value="DHHA2_dom_sf"/>
</dbReference>
<dbReference type="Pfam" id="PF00571">
    <property type="entry name" value="CBS"/>
    <property type="match status" value="2"/>
</dbReference>
<dbReference type="PANTHER" id="PTHR12112:SF22">
    <property type="entry name" value="MANGANESE-DEPENDENT INORGANIC PYROPHOSPHATASE-RELATED"/>
    <property type="match status" value="1"/>
</dbReference>
<dbReference type="EC" id="3.6.1.1" evidence="2"/>
<dbReference type="PANTHER" id="PTHR12112">
    <property type="entry name" value="BNIP - RELATED"/>
    <property type="match status" value="1"/>
</dbReference>
<gene>
    <name evidence="10" type="ORF">DXA39_07110</name>
</gene>
<evidence type="ECO:0000256" key="1">
    <source>
        <dbReference type="ARBA" id="ARBA00001936"/>
    </source>
</evidence>
<dbReference type="NCBIfam" id="NF003877">
    <property type="entry name" value="PRK05427.1"/>
    <property type="match status" value="1"/>
</dbReference>
<dbReference type="OrthoDB" id="9766150at2"/>
<dbReference type="InterPro" id="IPR028979">
    <property type="entry name" value="Ser_kin/Pase_Hpr-like_N_sf"/>
</dbReference>
<proteinExistence type="predicted"/>
<accession>A0A3E2THV4</accession>
<evidence type="ECO:0000256" key="8">
    <source>
        <dbReference type="PROSITE-ProRule" id="PRU00703"/>
    </source>
</evidence>
<dbReference type="Pfam" id="PF02833">
    <property type="entry name" value="DHHA2"/>
    <property type="match status" value="1"/>
</dbReference>
<evidence type="ECO:0000259" key="9">
    <source>
        <dbReference type="PROSITE" id="PS51371"/>
    </source>
</evidence>
<feature type="domain" description="CBS" evidence="9">
    <location>
        <begin position="73"/>
        <end position="131"/>
    </location>
</feature>
<comment type="cofactor">
    <cofactor evidence="1">
        <name>Mn(2+)</name>
        <dbReference type="ChEBI" id="CHEBI:29035"/>
    </cofactor>
</comment>
<dbReference type="Gene3D" id="3.40.1390.20">
    <property type="entry name" value="HprK N-terminal domain-like"/>
    <property type="match status" value="1"/>
</dbReference>
<dbReference type="SUPFAM" id="SSF64182">
    <property type="entry name" value="DHH phosphoesterases"/>
    <property type="match status" value="1"/>
</dbReference>
<dbReference type="RefSeq" id="WP_117522021.1">
    <property type="nucleotide sequence ID" value="NZ_JAGGLS010000011.1"/>
</dbReference>
<keyword evidence="8" id="KW-0129">CBS domain</keyword>
<dbReference type="InterPro" id="IPR010766">
    <property type="entry name" value="DRTGG"/>
</dbReference>
<feature type="domain" description="CBS" evidence="9">
    <location>
        <begin position="254"/>
        <end position="311"/>
    </location>
</feature>
<evidence type="ECO:0000256" key="6">
    <source>
        <dbReference type="ARBA" id="ARBA00032535"/>
    </source>
</evidence>
<organism evidence="10 11">
    <name type="scientific">Anaerococcus nagyae</name>
    <dbReference type="NCBI Taxonomy" id="1755241"/>
    <lineage>
        <taxon>Bacteria</taxon>
        <taxon>Bacillati</taxon>
        <taxon>Bacillota</taxon>
        <taxon>Tissierellia</taxon>
        <taxon>Tissierellales</taxon>
        <taxon>Peptoniphilaceae</taxon>
        <taxon>Anaerococcus</taxon>
    </lineage>
</organism>
<dbReference type="InterPro" id="IPR046342">
    <property type="entry name" value="CBS_dom_sf"/>
</dbReference>
<keyword evidence="4" id="KW-0378">Hydrolase</keyword>
<protein>
    <recommendedName>
        <fullName evidence="2">inorganic diphosphatase</fullName>
        <ecNumber evidence="2">3.6.1.1</ecNumber>
    </recommendedName>
    <alternativeName>
        <fullName evidence="6">Pyrophosphate phospho-hydrolase</fullName>
    </alternativeName>
</protein>
<evidence type="ECO:0000313" key="11">
    <source>
        <dbReference type="Proteomes" id="UP000261011"/>
    </source>
</evidence>
<dbReference type="GO" id="GO:0005737">
    <property type="term" value="C:cytoplasm"/>
    <property type="evidence" value="ECO:0007669"/>
    <property type="project" value="InterPro"/>
</dbReference>
<dbReference type="Gene3D" id="3.10.310.20">
    <property type="entry name" value="DHHA2 domain"/>
    <property type="match status" value="1"/>
</dbReference>
<comment type="caution">
    <text evidence="10">The sequence shown here is derived from an EMBL/GenBank/DDBJ whole genome shotgun (WGS) entry which is preliminary data.</text>
</comment>
<dbReference type="InterPro" id="IPR038763">
    <property type="entry name" value="DHH_sf"/>
</dbReference>
<dbReference type="EMBL" id="QVEU01000006">
    <property type="protein sequence ID" value="RGB75301.1"/>
    <property type="molecule type" value="Genomic_DNA"/>
</dbReference>
<dbReference type="NCBIfam" id="NF011442">
    <property type="entry name" value="PRK14869.1-4"/>
    <property type="match status" value="1"/>
</dbReference>
<dbReference type="Gene3D" id="3.90.1640.10">
    <property type="entry name" value="inorganic pyrophosphatase (n-terminal core)"/>
    <property type="match status" value="2"/>
</dbReference>
<dbReference type="SMART" id="SM00116">
    <property type="entry name" value="CBS"/>
    <property type="match status" value="2"/>
</dbReference>
<keyword evidence="11" id="KW-1185">Reference proteome</keyword>
<dbReference type="FunFam" id="3.90.1640.10:FF:000001">
    <property type="entry name" value="Probable manganese-dependent inorganic pyrophosphatase"/>
    <property type="match status" value="1"/>
</dbReference>
<evidence type="ECO:0000256" key="7">
    <source>
        <dbReference type="ARBA" id="ARBA00047820"/>
    </source>
</evidence>